<dbReference type="AlphaFoldDB" id="A0A817ZR27"/>
<sequence length="148" mass="17277">MLSDSHLRRTLLSSNQGLIHDAQGRWYELLSPTQVLTGTATNVGNVEQQQQQQQEQLHKKKKCRGNRREQNKRRRLQRRQQKLNNGPSISRQVIIVDQRQLDGEREINQADRQRTSSPNKRKRQQSNRNDTDVSRSLSQLSISKKATK</sequence>
<evidence type="ECO:0000313" key="3">
    <source>
        <dbReference type="EMBL" id="CAF4911891.1"/>
    </source>
</evidence>
<evidence type="ECO:0000313" key="2">
    <source>
        <dbReference type="EMBL" id="CAF3392390.1"/>
    </source>
</evidence>
<feature type="compositionally biased region" description="Basic and acidic residues" evidence="1">
    <location>
        <begin position="99"/>
        <end position="114"/>
    </location>
</feature>
<evidence type="ECO:0000256" key="1">
    <source>
        <dbReference type="SAM" id="MobiDB-lite"/>
    </source>
</evidence>
<dbReference type="Proteomes" id="UP000663838">
    <property type="component" value="Unassembled WGS sequence"/>
</dbReference>
<feature type="compositionally biased region" description="Basic residues" evidence="1">
    <location>
        <begin position="58"/>
        <end position="81"/>
    </location>
</feature>
<dbReference type="EMBL" id="CAJNYV010000882">
    <property type="protein sequence ID" value="CAF3392390.1"/>
    <property type="molecule type" value="Genomic_DNA"/>
</dbReference>
<proteinExistence type="predicted"/>
<dbReference type="EMBL" id="CAJOBS010006352">
    <property type="protein sequence ID" value="CAF4911891.1"/>
    <property type="molecule type" value="Genomic_DNA"/>
</dbReference>
<protein>
    <submittedName>
        <fullName evidence="2">Uncharacterized protein</fullName>
    </submittedName>
</protein>
<comment type="caution">
    <text evidence="2">The sequence shown here is derived from an EMBL/GenBank/DDBJ whole genome shotgun (WGS) entry which is preliminary data.</text>
</comment>
<gene>
    <name evidence="2" type="ORF">KIK155_LOCUS7333</name>
    <name evidence="3" type="ORF">TOA249_LOCUS31452</name>
</gene>
<accession>A0A817ZR27</accession>
<name>A0A817ZR27_9BILA</name>
<evidence type="ECO:0000313" key="4">
    <source>
        <dbReference type="Proteomes" id="UP000663865"/>
    </source>
</evidence>
<reference evidence="2" key="1">
    <citation type="submission" date="2021-02" db="EMBL/GenBank/DDBJ databases">
        <authorList>
            <person name="Nowell W R."/>
        </authorList>
    </citation>
    <scope>NUCLEOTIDE SEQUENCE</scope>
</reference>
<dbReference type="Proteomes" id="UP000663865">
    <property type="component" value="Unassembled WGS sequence"/>
</dbReference>
<feature type="region of interest" description="Disordered" evidence="1">
    <location>
        <begin position="46"/>
        <end position="148"/>
    </location>
</feature>
<feature type="non-terminal residue" evidence="2">
    <location>
        <position position="1"/>
    </location>
</feature>
<organism evidence="2 4">
    <name type="scientific">Rotaria socialis</name>
    <dbReference type="NCBI Taxonomy" id="392032"/>
    <lineage>
        <taxon>Eukaryota</taxon>
        <taxon>Metazoa</taxon>
        <taxon>Spiralia</taxon>
        <taxon>Gnathifera</taxon>
        <taxon>Rotifera</taxon>
        <taxon>Eurotatoria</taxon>
        <taxon>Bdelloidea</taxon>
        <taxon>Philodinida</taxon>
        <taxon>Philodinidae</taxon>
        <taxon>Rotaria</taxon>
    </lineage>
</organism>
<feature type="compositionally biased region" description="Polar residues" evidence="1">
    <location>
        <begin position="134"/>
        <end position="148"/>
    </location>
</feature>